<reference evidence="1 2" key="1">
    <citation type="submission" date="2024-10" db="EMBL/GenBank/DDBJ databases">
        <title>Updated reference genomes for cyclostephanoid diatoms.</title>
        <authorList>
            <person name="Roberts W.R."/>
            <person name="Alverson A.J."/>
        </authorList>
    </citation>
    <scope>NUCLEOTIDE SEQUENCE [LARGE SCALE GENOMIC DNA]</scope>
    <source>
        <strain evidence="1 2">AJA010-31</strain>
    </source>
</reference>
<proteinExistence type="predicted"/>
<protein>
    <recommendedName>
        <fullName evidence="3">Peroxisomal membrane protein 4</fullName>
    </recommendedName>
</protein>
<sequence length="248" mass="27740">MQDNSSLSPGTHHFWDEAAAILSGLIGGGRYGLKIRVPHAVVMTFLFGNNMSFRKKLQVIAKLAAEHASNLAAFAFSYKLVLAALKFCSRWINQSCGDANLNSLRHIIRTTLSLIVDGPQFLRKQSAVSSLNATNSPGMPEQPYHSFLAGAFGGYFVWGRYSGVNYQLLLYLASRIVVASMKLASEKGIRPFSSQRFRFPRVYPWAAAGIWGTVMMLFEEFPDMLHPSLKRSMDEIYRFRLSSSSIDR</sequence>
<gene>
    <name evidence="1" type="ORF">ACHAWO_003596</name>
</gene>
<dbReference type="InterPro" id="IPR019531">
    <property type="entry name" value="Pmp4"/>
</dbReference>
<dbReference type="EMBL" id="JALLPJ020000069">
    <property type="protein sequence ID" value="KAL3803441.1"/>
    <property type="molecule type" value="Genomic_DNA"/>
</dbReference>
<dbReference type="PANTHER" id="PTHR15460:SF3">
    <property type="entry name" value="PEROXISOMAL MEMBRANE PROTEIN 4"/>
    <property type="match status" value="1"/>
</dbReference>
<organism evidence="1 2">
    <name type="scientific">Cyclotella atomus</name>
    <dbReference type="NCBI Taxonomy" id="382360"/>
    <lineage>
        <taxon>Eukaryota</taxon>
        <taxon>Sar</taxon>
        <taxon>Stramenopiles</taxon>
        <taxon>Ochrophyta</taxon>
        <taxon>Bacillariophyta</taxon>
        <taxon>Coscinodiscophyceae</taxon>
        <taxon>Thalassiosirophycidae</taxon>
        <taxon>Stephanodiscales</taxon>
        <taxon>Stephanodiscaceae</taxon>
        <taxon>Cyclotella</taxon>
    </lineage>
</organism>
<name>A0ABD3QWJ4_9STRA</name>
<keyword evidence="2" id="KW-1185">Reference proteome</keyword>
<dbReference type="AlphaFoldDB" id="A0ABD3QWJ4"/>
<dbReference type="PANTHER" id="PTHR15460">
    <property type="entry name" value="PEROXISOMAL MEMBRANE PROTEIN 4"/>
    <property type="match status" value="1"/>
</dbReference>
<evidence type="ECO:0000313" key="1">
    <source>
        <dbReference type="EMBL" id="KAL3803441.1"/>
    </source>
</evidence>
<comment type="caution">
    <text evidence="1">The sequence shown here is derived from an EMBL/GenBank/DDBJ whole genome shotgun (WGS) entry which is preliminary data.</text>
</comment>
<accession>A0ABD3QWJ4</accession>
<evidence type="ECO:0000313" key="2">
    <source>
        <dbReference type="Proteomes" id="UP001530400"/>
    </source>
</evidence>
<dbReference type="Proteomes" id="UP001530400">
    <property type="component" value="Unassembled WGS sequence"/>
</dbReference>
<evidence type="ECO:0008006" key="3">
    <source>
        <dbReference type="Google" id="ProtNLM"/>
    </source>
</evidence>